<reference evidence="2" key="1">
    <citation type="submission" date="2020-06" db="EMBL/GenBank/DDBJ databases">
        <title>Draft genome of Bugula neritina, a colonial animal packing powerful symbionts and potential medicines.</title>
        <authorList>
            <person name="Rayko M."/>
        </authorList>
    </citation>
    <scope>NUCLEOTIDE SEQUENCE [LARGE SCALE GENOMIC DNA]</scope>
    <source>
        <strain evidence="2">Kwan_BN1</strain>
    </source>
</reference>
<keyword evidence="3" id="KW-1185">Reference proteome</keyword>
<dbReference type="SUPFAM" id="SSF47954">
    <property type="entry name" value="Cyclin-like"/>
    <property type="match status" value="1"/>
</dbReference>
<dbReference type="SMART" id="SM01332">
    <property type="entry name" value="Cyclin_C"/>
    <property type="match status" value="1"/>
</dbReference>
<gene>
    <name evidence="2" type="ORF">EB796_024638</name>
</gene>
<dbReference type="Pfam" id="PF02984">
    <property type="entry name" value="Cyclin_C"/>
    <property type="match status" value="1"/>
</dbReference>
<accession>A0A7J7ISZ6</accession>
<name>A0A7J7ISZ6_BUGNE</name>
<dbReference type="OrthoDB" id="5590282at2759"/>
<dbReference type="EMBL" id="VXIV02003437">
    <property type="protein sequence ID" value="KAF6017052.1"/>
    <property type="molecule type" value="Genomic_DNA"/>
</dbReference>
<dbReference type="Proteomes" id="UP000593567">
    <property type="component" value="Unassembled WGS sequence"/>
</dbReference>
<comment type="caution">
    <text evidence="2">The sequence shown here is derived from an EMBL/GenBank/DDBJ whole genome shotgun (WGS) entry which is preliminary data.</text>
</comment>
<protein>
    <submittedName>
        <fullName evidence="2">CCNB2</fullName>
    </submittedName>
</protein>
<dbReference type="InterPro" id="IPR004367">
    <property type="entry name" value="Cyclin_C-dom"/>
</dbReference>
<evidence type="ECO:0000259" key="1">
    <source>
        <dbReference type="SMART" id="SM01332"/>
    </source>
</evidence>
<dbReference type="InterPro" id="IPR036915">
    <property type="entry name" value="Cyclin-like_sf"/>
</dbReference>
<proteinExistence type="predicted"/>
<evidence type="ECO:0000313" key="2">
    <source>
        <dbReference type="EMBL" id="KAF6017052.1"/>
    </source>
</evidence>
<dbReference type="Gene3D" id="1.10.472.10">
    <property type="entry name" value="Cyclin-like"/>
    <property type="match status" value="1"/>
</dbReference>
<evidence type="ECO:0000313" key="3">
    <source>
        <dbReference type="Proteomes" id="UP000593567"/>
    </source>
</evidence>
<organism evidence="2 3">
    <name type="scientific">Bugula neritina</name>
    <name type="common">Brown bryozoan</name>
    <name type="synonym">Sertularia neritina</name>
    <dbReference type="NCBI Taxonomy" id="10212"/>
    <lineage>
        <taxon>Eukaryota</taxon>
        <taxon>Metazoa</taxon>
        <taxon>Spiralia</taxon>
        <taxon>Lophotrochozoa</taxon>
        <taxon>Bryozoa</taxon>
        <taxon>Gymnolaemata</taxon>
        <taxon>Cheilostomatida</taxon>
        <taxon>Flustrina</taxon>
        <taxon>Buguloidea</taxon>
        <taxon>Bugulidae</taxon>
        <taxon>Bugula</taxon>
    </lineage>
</organism>
<feature type="domain" description="Cyclin C-terminal" evidence="1">
    <location>
        <begin position="1"/>
        <end position="104"/>
    </location>
</feature>
<dbReference type="AlphaFoldDB" id="A0A7J7ISZ6"/>
<sequence length="121" mass="13861">MKHTLAKYLLELSILDYHLVHVNPSEVSAASLCSLIKLLDADCEEEEDWDSTAQFYSTYTEQQLEPTMCRLALLVWKSSSSKQQAVRLKYQHAKFMKISLIEELQSSIIEDYAQRAVETGS</sequence>